<protein>
    <submittedName>
        <fullName evidence="2">DNA mismatch repair protein</fullName>
    </submittedName>
</protein>
<keyword evidence="1" id="KW-0472">Membrane</keyword>
<dbReference type="AlphaFoldDB" id="A0A9X1W9R4"/>
<feature type="transmembrane region" description="Helical" evidence="1">
    <location>
        <begin position="6"/>
        <end position="28"/>
    </location>
</feature>
<accession>A0A9X1W9R4</accession>
<keyword evidence="1" id="KW-1133">Transmembrane helix</keyword>
<sequence>MKVPPAWVMVSIGLLLNIMAIVISGQVLDKMMQETSALHDEKGGNLYSIQLAWNQVETIERKREAILTHLQLKALTSNSSSDIDQVWVAQLKTWGVDGISHVDVMNVDTLMVAMDKAQQGQRNVIDDLYLKNLTITESITQIDEQMALYKNIALFLQIFGLALILARDLSRR</sequence>
<evidence type="ECO:0000313" key="3">
    <source>
        <dbReference type="Proteomes" id="UP001139488"/>
    </source>
</evidence>
<reference evidence="2" key="1">
    <citation type="submission" date="2021-11" db="EMBL/GenBank/DDBJ databases">
        <title>Vibrio ZSDE26 sp. nov. and Vibrio ZSDZ34 sp. nov., isolated from coastal seawater in Qingdao.</title>
        <authorList>
            <person name="Zhang P."/>
        </authorList>
    </citation>
    <scope>NUCLEOTIDE SEQUENCE</scope>
    <source>
        <strain evidence="2">ZSDZ34</strain>
    </source>
</reference>
<dbReference type="Proteomes" id="UP001139488">
    <property type="component" value="Unassembled WGS sequence"/>
</dbReference>
<organism evidence="2 3">
    <name type="scientific">Vibrio gelatinilyticus</name>
    <dbReference type="NCBI Taxonomy" id="2893468"/>
    <lineage>
        <taxon>Bacteria</taxon>
        <taxon>Pseudomonadati</taxon>
        <taxon>Pseudomonadota</taxon>
        <taxon>Gammaproteobacteria</taxon>
        <taxon>Vibrionales</taxon>
        <taxon>Vibrionaceae</taxon>
        <taxon>Vibrio</taxon>
    </lineage>
</organism>
<evidence type="ECO:0000256" key="1">
    <source>
        <dbReference type="SAM" id="Phobius"/>
    </source>
</evidence>
<dbReference type="EMBL" id="JAJNNZ010000005">
    <property type="protein sequence ID" value="MCJ2376982.1"/>
    <property type="molecule type" value="Genomic_DNA"/>
</dbReference>
<gene>
    <name evidence="2" type="ORF">LNL84_09055</name>
</gene>
<keyword evidence="1" id="KW-0812">Transmembrane</keyword>
<keyword evidence="3" id="KW-1185">Reference proteome</keyword>
<comment type="caution">
    <text evidence="2">The sequence shown here is derived from an EMBL/GenBank/DDBJ whole genome shotgun (WGS) entry which is preliminary data.</text>
</comment>
<dbReference type="RefSeq" id="WP_244356900.1">
    <property type="nucleotide sequence ID" value="NZ_JAJNNZ010000005.1"/>
</dbReference>
<evidence type="ECO:0000313" key="2">
    <source>
        <dbReference type="EMBL" id="MCJ2376982.1"/>
    </source>
</evidence>
<feature type="transmembrane region" description="Helical" evidence="1">
    <location>
        <begin position="148"/>
        <end position="166"/>
    </location>
</feature>
<proteinExistence type="predicted"/>
<name>A0A9X1W9R4_9VIBR</name>